<dbReference type="Pfam" id="PF00300">
    <property type="entry name" value="His_Phos_1"/>
    <property type="match status" value="1"/>
</dbReference>
<sequence length="184" mass="20759">MLHQPPSPISIQPRPPLTVTQLFREQHFGIAEGYPWTPPPDSGNKTLEEFYKEGIFPEIHGRDAKFPDGESPNDVTLRVERGIKECILPHLFDKSQEGAHIGIASHGICLAELISALVRLDPDLDTTKSYRGHWNTAWSRIEISFKHEHEGPYNPDALPPLRVNLLAFNEHKHLSSLPPPKSDE</sequence>
<keyword evidence="2" id="KW-1185">Reference proteome</keyword>
<comment type="caution">
    <text evidence="1">The sequence shown here is derived from an EMBL/GenBank/DDBJ whole genome shotgun (WGS) entry which is preliminary data.</text>
</comment>
<evidence type="ECO:0000313" key="2">
    <source>
        <dbReference type="Proteomes" id="UP001213000"/>
    </source>
</evidence>
<dbReference type="Proteomes" id="UP001213000">
    <property type="component" value="Unassembled WGS sequence"/>
</dbReference>
<accession>A0AAD5W0Q6</accession>
<protein>
    <recommendedName>
        <fullName evidence="3">Phosphoglycerate mutase</fullName>
    </recommendedName>
</protein>
<name>A0AAD5W0Q6_9AGAR</name>
<dbReference type="SUPFAM" id="SSF53254">
    <property type="entry name" value="Phosphoglycerate mutase-like"/>
    <property type="match status" value="1"/>
</dbReference>
<evidence type="ECO:0000313" key="1">
    <source>
        <dbReference type="EMBL" id="KAJ3573383.1"/>
    </source>
</evidence>
<dbReference type="Gene3D" id="3.40.50.1240">
    <property type="entry name" value="Phosphoglycerate mutase-like"/>
    <property type="match status" value="1"/>
</dbReference>
<gene>
    <name evidence="1" type="ORF">NP233_g2459</name>
</gene>
<dbReference type="AlphaFoldDB" id="A0AAD5W0Q6"/>
<dbReference type="InterPro" id="IPR029033">
    <property type="entry name" value="His_PPase_superfam"/>
</dbReference>
<evidence type="ECO:0008006" key="3">
    <source>
        <dbReference type="Google" id="ProtNLM"/>
    </source>
</evidence>
<dbReference type="EMBL" id="JANIEX010000105">
    <property type="protein sequence ID" value="KAJ3573383.1"/>
    <property type="molecule type" value="Genomic_DNA"/>
</dbReference>
<proteinExistence type="predicted"/>
<dbReference type="InterPro" id="IPR013078">
    <property type="entry name" value="His_Pase_superF_clade-1"/>
</dbReference>
<reference evidence="1" key="1">
    <citation type="submission" date="2022-07" db="EMBL/GenBank/DDBJ databases">
        <title>Genome Sequence of Leucocoprinus birnbaumii.</title>
        <authorList>
            <person name="Buettner E."/>
        </authorList>
    </citation>
    <scope>NUCLEOTIDE SEQUENCE</scope>
    <source>
        <strain evidence="1">VT141</strain>
    </source>
</reference>
<organism evidence="1 2">
    <name type="scientific">Leucocoprinus birnbaumii</name>
    <dbReference type="NCBI Taxonomy" id="56174"/>
    <lineage>
        <taxon>Eukaryota</taxon>
        <taxon>Fungi</taxon>
        <taxon>Dikarya</taxon>
        <taxon>Basidiomycota</taxon>
        <taxon>Agaricomycotina</taxon>
        <taxon>Agaricomycetes</taxon>
        <taxon>Agaricomycetidae</taxon>
        <taxon>Agaricales</taxon>
        <taxon>Agaricineae</taxon>
        <taxon>Agaricaceae</taxon>
        <taxon>Leucocoprinus</taxon>
    </lineage>
</organism>